<sequence>MSCCAPGAEMALEVADAASALPSIHEIKLASRALGGDIHQTDLSVPAVHCGGCIQTIEAALAKLENVEMARVNLSTKRVSVRWQGDEVPPFFATLSRLGYQAHLFDPEIHEKDKTLSELIRAVAVAGFAAGNIMLLSVSVWSGAEGATRDLFHWISALIAIPALAFAGGIYFRSAANALRHGRMNMDVPIAVGVSLAYAMSLYETINHGEHAYFDASVSLLFFLLIGRTLDHVMRERARTAVNGLSRLVARGSIVLRDDGTREYVPVAELMPGMRLLIAAGERIPVDGDIISGNSDLDCSIVSGESAPKTVSAGTHVQAGTLNLTGPLTMQATAAAKDSFLAEMVRLMEAAEGGRSRYRRIADRISALYAPVVHLAAFATFLGWMIASGDWYRAITVAIAVLIITCPCALGLAVPIVQVMAARRLFEAGVMVKDGSALERLAAIDSAVFDKTGTLTLGLPRLVNVAAIDPAMLAIAADMAAHSRHPFSKTLAGLGGFAGQPKLESVSEYPGCGIEGTAAGSTWRLGRRGWAAWKARISGKGTNGGTVLTKDGVIVASFVFEDALRADARAAILKLNEQEVSVQMLSGDTAAACREVANLLDIRRFVPDLLPSGKVERIETLATAGHKVLMVGDGLNDTPALGAAHVSIAPASAAEIGRNAADFVFLRESLLAVSLALEVSRKAGGLIRQNIAVAILYNTIAVPVAILGHVTPLIAAIAMSASSLLVIGNALRLEGFVRDAPTKTVPNDGRSNSSGLAQL</sequence>
<feature type="transmembrane region" description="Helical" evidence="15">
    <location>
        <begin position="119"/>
        <end position="139"/>
    </location>
</feature>
<keyword evidence="4 15" id="KW-1003">Cell membrane</keyword>
<keyword evidence="12 15" id="KW-1133">Transmembrane helix</keyword>
<dbReference type="NCBIfam" id="TIGR01512">
    <property type="entry name" value="ATPase-IB2_Cd"/>
    <property type="match status" value="1"/>
</dbReference>
<dbReference type="InterPro" id="IPR008250">
    <property type="entry name" value="ATPase_P-typ_transduc_dom_A_sf"/>
</dbReference>
<evidence type="ECO:0000256" key="5">
    <source>
        <dbReference type="ARBA" id="ARBA00022553"/>
    </source>
</evidence>
<feature type="transmembrane region" description="Helical" evidence="15">
    <location>
        <begin position="392"/>
        <end position="417"/>
    </location>
</feature>
<keyword evidence="11" id="KW-1278">Translocase</keyword>
<dbReference type="PROSITE" id="PS00154">
    <property type="entry name" value="ATPASE_E1_E2"/>
    <property type="match status" value="1"/>
</dbReference>
<feature type="transmembrane region" description="Helical" evidence="15">
    <location>
        <begin position="365"/>
        <end position="386"/>
    </location>
</feature>
<dbReference type="InterPro" id="IPR027256">
    <property type="entry name" value="P-typ_ATPase_IB"/>
</dbReference>
<dbReference type="Pfam" id="PF00122">
    <property type="entry name" value="E1-E2_ATPase"/>
    <property type="match status" value="1"/>
</dbReference>
<dbReference type="GO" id="GO:0043682">
    <property type="term" value="F:P-type divalent copper transporter activity"/>
    <property type="evidence" value="ECO:0007669"/>
    <property type="project" value="TreeGrafter"/>
</dbReference>
<evidence type="ECO:0000256" key="2">
    <source>
        <dbReference type="ARBA" id="ARBA00006024"/>
    </source>
</evidence>
<organism evidence="17 18">
    <name type="scientific">Mesorhizobium neociceri</name>
    <dbReference type="NCBI Taxonomy" id="1307853"/>
    <lineage>
        <taxon>Bacteria</taxon>
        <taxon>Pseudomonadati</taxon>
        <taxon>Pseudomonadota</taxon>
        <taxon>Alphaproteobacteria</taxon>
        <taxon>Hyphomicrobiales</taxon>
        <taxon>Phyllobacteriaceae</taxon>
        <taxon>Mesorhizobium</taxon>
    </lineage>
</organism>
<dbReference type="InterPro" id="IPR023298">
    <property type="entry name" value="ATPase_P-typ_TM_dom_sf"/>
</dbReference>
<dbReference type="PROSITE" id="PS50846">
    <property type="entry name" value="HMA_2"/>
    <property type="match status" value="1"/>
</dbReference>
<evidence type="ECO:0000256" key="10">
    <source>
        <dbReference type="ARBA" id="ARBA00022842"/>
    </source>
</evidence>
<feature type="transmembrane region" description="Helical" evidence="15">
    <location>
        <begin position="713"/>
        <end position="731"/>
    </location>
</feature>
<name>A0A838B8P3_9HYPH</name>
<dbReference type="Pfam" id="PF00403">
    <property type="entry name" value="HMA"/>
    <property type="match status" value="1"/>
</dbReference>
<dbReference type="GO" id="GO:0005524">
    <property type="term" value="F:ATP binding"/>
    <property type="evidence" value="ECO:0007669"/>
    <property type="project" value="UniProtKB-UniRule"/>
</dbReference>
<evidence type="ECO:0000313" key="17">
    <source>
        <dbReference type="EMBL" id="MBA1143098.1"/>
    </source>
</evidence>
<keyword evidence="13" id="KW-0406">Ion transport</keyword>
<evidence type="ECO:0000256" key="8">
    <source>
        <dbReference type="ARBA" id="ARBA00022741"/>
    </source>
</evidence>
<dbReference type="Gene3D" id="3.40.1110.10">
    <property type="entry name" value="Calcium-transporting ATPase, cytoplasmic domain N"/>
    <property type="match status" value="1"/>
</dbReference>
<feature type="transmembrane region" description="Helical" evidence="15">
    <location>
        <begin position="151"/>
        <end position="172"/>
    </location>
</feature>
<keyword evidence="18" id="KW-1185">Reference proteome</keyword>
<dbReference type="InterPro" id="IPR036412">
    <property type="entry name" value="HAD-like_sf"/>
</dbReference>
<dbReference type="PANTHER" id="PTHR43520:SF5">
    <property type="entry name" value="CATION-TRANSPORTING P-TYPE ATPASE-RELATED"/>
    <property type="match status" value="1"/>
</dbReference>
<reference evidence="17 18" key="1">
    <citation type="submission" date="2020-07" db="EMBL/GenBank/DDBJ databases">
        <title>Definition of the novel symbiovar canariense within Mesorhizobium novociceri, a new species of genus Mesorhizobium nodulating Cicer canariense in the Caldera de Taburiente National Park (La Palma, Canary Islands).</title>
        <authorList>
            <person name="Leon-Barrios M."/>
            <person name="Perez-Yepez J."/>
            <person name="Flores-Felix J.D."/>
            <person name="Ramirez-Baena M.H."/>
            <person name="Pulido-Suarez L."/>
            <person name="Igual J.M."/>
            <person name="Velazquez E."/>
            <person name="Peix A."/>
        </authorList>
    </citation>
    <scope>NUCLEOTIDE SEQUENCE [LARGE SCALE GENOMIC DNA]</scope>
    <source>
        <strain evidence="17 18">CCANP35</strain>
    </source>
</reference>
<evidence type="ECO:0000256" key="3">
    <source>
        <dbReference type="ARBA" id="ARBA00022448"/>
    </source>
</evidence>
<dbReference type="Gene3D" id="2.70.150.10">
    <property type="entry name" value="Calcium-transporting ATPase, cytoplasmic transduction domain A"/>
    <property type="match status" value="1"/>
</dbReference>
<comment type="similarity">
    <text evidence="2 15">Belongs to the cation transport ATPase (P-type) (TC 3.A.3) family. Type IB subfamily.</text>
</comment>
<keyword evidence="3" id="KW-0813">Transport</keyword>
<dbReference type="Gene3D" id="3.40.50.1000">
    <property type="entry name" value="HAD superfamily/HAD-like"/>
    <property type="match status" value="1"/>
</dbReference>
<keyword evidence="5" id="KW-0597">Phosphoprotein</keyword>
<dbReference type="GO" id="GO:0005507">
    <property type="term" value="F:copper ion binding"/>
    <property type="evidence" value="ECO:0007669"/>
    <property type="project" value="TreeGrafter"/>
</dbReference>
<dbReference type="Pfam" id="PF00702">
    <property type="entry name" value="Hydrolase"/>
    <property type="match status" value="1"/>
</dbReference>
<keyword evidence="9 15" id="KW-0067">ATP-binding</keyword>
<evidence type="ECO:0000256" key="13">
    <source>
        <dbReference type="ARBA" id="ARBA00023065"/>
    </source>
</evidence>
<dbReference type="PROSITE" id="PS01047">
    <property type="entry name" value="HMA_1"/>
    <property type="match status" value="1"/>
</dbReference>
<dbReference type="PANTHER" id="PTHR43520">
    <property type="entry name" value="ATP7, ISOFORM B"/>
    <property type="match status" value="1"/>
</dbReference>
<dbReference type="InterPro" id="IPR006121">
    <property type="entry name" value="HMA_dom"/>
</dbReference>
<dbReference type="GO" id="GO:0016887">
    <property type="term" value="F:ATP hydrolysis activity"/>
    <property type="evidence" value="ECO:0007669"/>
    <property type="project" value="InterPro"/>
</dbReference>
<dbReference type="SUPFAM" id="SSF81665">
    <property type="entry name" value="Calcium ATPase, transmembrane domain M"/>
    <property type="match status" value="1"/>
</dbReference>
<evidence type="ECO:0000256" key="14">
    <source>
        <dbReference type="ARBA" id="ARBA00023136"/>
    </source>
</evidence>
<evidence type="ECO:0000256" key="6">
    <source>
        <dbReference type="ARBA" id="ARBA00022692"/>
    </source>
</evidence>
<dbReference type="GO" id="GO:0005886">
    <property type="term" value="C:plasma membrane"/>
    <property type="evidence" value="ECO:0007669"/>
    <property type="project" value="UniProtKB-SubCell"/>
</dbReference>
<feature type="domain" description="HMA" evidence="16">
    <location>
        <begin position="39"/>
        <end position="103"/>
    </location>
</feature>
<dbReference type="RefSeq" id="WP_181060130.1">
    <property type="nucleotide sequence ID" value="NZ_JACDTY010000012.1"/>
</dbReference>
<dbReference type="SUPFAM" id="SSF81653">
    <property type="entry name" value="Calcium ATPase, transduction domain A"/>
    <property type="match status" value="1"/>
</dbReference>
<dbReference type="NCBIfam" id="TIGR01525">
    <property type="entry name" value="ATPase-IB_hvy"/>
    <property type="match status" value="1"/>
</dbReference>
<feature type="transmembrane region" description="Helical" evidence="15">
    <location>
        <begin position="690"/>
        <end position="707"/>
    </location>
</feature>
<dbReference type="SUPFAM" id="SSF55008">
    <property type="entry name" value="HMA, heavy metal-associated domain"/>
    <property type="match status" value="1"/>
</dbReference>
<keyword evidence="10" id="KW-0460">Magnesium</keyword>
<dbReference type="InterPro" id="IPR023299">
    <property type="entry name" value="ATPase_P-typ_cyto_dom_N"/>
</dbReference>
<protein>
    <submittedName>
        <fullName evidence="17">Cadmium-translocating P-type ATPase</fullName>
    </submittedName>
</protein>
<keyword evidence="8 15" id="KW-0547">Nucleotide-binding</keyword>
<evidence type="ECO:0000259" key="16">
    <source>
        <dbReference type="PROSITE" id="PS50846"/>
    </source>
</evidence>
<keyword evidence="6 15" id="KW-0812">Transmembrane</keyword>
<dbReference type="InterPro" id="IPR018303">
    <property type="entry name" value="ATPase_P-typ_P_site"/>
</dbReference>
<evidence type="ECO:0000256" key="15">
    <source>
        <dbReference type="RuleBase" id="RU362081"/>
    </source>
</evidence>
<evidence type="ECO:0000256" key="1">
    <source>
        <dbReference type="ARBA" id="ARBA00004651"/>
    </source>
</evidence>
<dbReference type="InterPro" id="IPR059000">
    <property type="entry name" value="ATPase_P-type_domA"/>
</dbReference>
<dbReference type="PRINTS" id="PR00119">
    <property type="entry name" value="CATATPASE"/>
</dbReference>
<evidence type="ECO:0000313" key="18">
    <source>
        <dbReference type="Proteomes" id="UP000558284"/>
    </source>
</evidence>
<evidence type="ECO:0000256" key="12">
    <source>
        <dbReference type="ARBA" id="ARBA00022989"/>
    </source>
</evidence>
<dbReference type="EMBL" id="JACDTY010000012">
    <property type="protein sequence ID" value="MBA1143098.1"/>
    <property type="molecule type" value="Genomic_DNA"/>
</dbReference>
<keyword evidence="7 15" id="KW-0479">Metal-binding</keyword>
<gene>
    <name evidence="17" type="primary">cadA</name>
    <name evidence="17" type="ORF">H0241_23030</name>
</gene>
<accession>A0A838B8P3</accession>
<dbReference type="GO" id="GO:0055070">
    <property type="term" value="P:copper ion homeostasis"/>
    <property type="evidence" value="ECO:0007669"/>
    <property type="project" value="TreeGrafter"/>
</dbReference>
<evidence type="ECO:0000256" key="4">
    <source>
        <dbReference type="ARBA" id="ARBA00022475"/>
    </source>
</evidence>
<dbReference type="AlphaFoldDB" id="A0A838B8P3"/>
<evidence type="ECO:0000256" key="11">
    <source>
        <dbReference type="ARBA" id="ARBA00022967"/>
    </source>
</evidence>
<proteinExistence type="inferred from homology"/>
<dbReference type="InterPro" id="IPR001757">
    <property type="entry name" value="P_typ_ATPase"/>
</dbReference>
<dbReference type="Proteomes" id="UP000558284">
    <property type="component" value="Unassembled WGS sequence"/>
</dbReference>
<comment type="subcellular location">
    <subcellularLocation>
        <location evidence="1">Cell membrane</location>
        <topology evidence="1">Multi-pass membrane protein</topology>
    </subcellularLocation>
</comment>
<dbReference type="Gene3D" id="3.30.70.100">
    <property type="match status" value="1"/>
</dbReference>
<comment type="caution">
    <text evidence="17">The sequence shown here is derived from an EMBL/GenBank/DDBJ whole genome shotgun (WGS) entry which is preliminary data.</text>
</comment>
<dbReference type="InterPro" id="IPR017969">
    <property type="entry name" value="Heavy-metal-associated_CS"/>
</dbReference>
<dbReference type="NCBIfam" id="TIGR01511">
    <property type="entry name" value="ATPase-IB1_Cu"/>
    <property type="match status" value="1"/>
</dbReference>
<dbReference type="InterPro" id="IPR036163">
    <property type="entry name" value="HMA_dom_sf"/>
</dbReference>
<evidence type="ECO:0000256" key="9">
    <source>
        <dbReference type="ARBA" id="ARBA00022840"/>
    </source>
</evidence>
<dbReference type="SUPFAM" id="SSF56784">
    <property type="entry name" value="HAD-like"/>
    <property type="match status" value="1"/>
</dbReference>
<keyword evidence="14 15" id="KW-0472">Membrane</keyword>
<dbReference type="CDD" id="cd00371">
    <property type="entry name" value="HMA"/>
    <property type="match status" value="1"/>
</dbReference>
<dbReference type="InterPro" id="IPR023214">
    <property type="entry name" value="HAD_sf"/>
</dbReference>
<dbReference type="NCBIfam" id="TIGR01494">
    <property type="entry name" value="ATPase_P-type"/>
    <property type="match status" value="2"/>
</dbReference>
<evidence type="ECO:0000256" key="7">
    <source>
        <dbReference type="ARBA" id="ARBA00022723"/>
    </source>
</evidence>